<protein>
    <submittedName>
        <fullName evidence="1">Uncharacterized protein</fullName>
    </submittedName>
</protein>
<sequence length="82" mass="8888">MDQLSTLNSQSADTFMLMSGSRLSVSGVERPPMHLDKSFPQLPRTLAVKLSSFEALLAAVSDHVWVGQVRHSYPVTGGDMAV</sequence>
<dbReference type="EMBL" id="CM008963">
    <property type="protein sequence ID" value="PNW87631.1"/>
    <property type="molecule type" value="Genomic_DNA"/>
</dbReference>
<evidence type="ECO:0000313" key="2">
    <source>
        <dbReference type="Proteomes" id="UP000006906"/>
    </source>
</evidence>
<dbReference type="OrthoDB" id="549490at2759"/>
<accession>A0A2K3E4C4</accession>
<name>A0A2K3E4C4_CHLRE</name>
<dbReference type="RefSeq" id="XP_042927885.1">
    <property type="nucleotide sequence ID" value="XM_043060125.1"/>
</dbReference>
<dbReference type="Proteomes" id="UP000006906">
    <property type="component" value="Chromosome 2"/>
</dbReference>
<proteinExistence type="predicted"/>
<dbReference type="Gramene" id="PNW87631">
    <property type="protein sequence ID" value="PNW87631"/>
    <property type="gene ID" value="CHLRE_02g141946v5"/>
</dbReference>
<dbReference type="AlphaFoldDB" id="A0A2K3E4C4"/>
<reference evidence="1 2" key="1">
    <citation type="journal article" date="2007" name="Science">
        <title>The Chlamydomonas genome reveals the evolution of key animal and plant functions.</title>
        <authorList>
            <person name="Merchant S.S."/>
            <person name="Prochnik S.E."/>
            <person name="Vallon O."/>
            <person name="Harris E.H."/>
            <person name="Karpowicz S.J."/>
            <person name="Witman G.B."/>
            <person name="Terry A."/>
            <person name="Salamov A."/>
            <person name="Fritz-Laylin L.K."/>
            <person name="Marechal-Drouard L."/>
            <person name="Marshall W.F."/>
            <person name="Qu L.H."/>
            <person name="Nelson D.R."/>
            <person name="Sanderfoot A.A."/>
            <person name="Spalding M.H."/>
            <person name="Kapitonov V.V."/>
            <person name="Ren Q."/>
            <person name="Ferris P."/>
            <person name="Lindquist E."/>
            <person name="Shapiro H."/>
            <person name="Lucas S.M."/>
            <person name="Grimwood J."/>
            <person name="Schmutz J."/>
            <person name="Cardol P."/>
            <person name="Cerutti H."/>
            <person name="Chanfreau G."/>
            <person name="Chen C.L."/>
            <person name="Cognat V."/>
            <person name="Croft M.T."/>
            <person name="Dent R."/>
            <person name="Dutcher S."/>
            <person name="Fernandez E."/>
            <person name="Fukuzawa H."/>
            <person name="Gonzalez-Ballester D."/>
            <person name="Gonzalez-Halphen D."/>
            <person name="Hallmann A."/>
            <person name="Hanikenne M."/>
            <person name="Hippler M."/>
            <person name="Inwood W."/>
            <person name="Jabbari K."/>
            <person name="Kalanon M."/>
            <person name="Kuras R."/>
            <person name="Lefebvre P.A."/>
            <person name="Lemaire S.D."/>
            <person name="Lobanov A.V."/>
            <person name="Lohr M."/>
            <person name="Manuell A."/>
            <person name="Meier I."/>
            <person name="Mets L."/>
            <person name="Mittag M."/>
            <person name="Mittelmeier T."/>
            <person name="Moroney J.V."/>
            <person name="Moseley J."/>
            <person name="Napoli C."/>
            <person name="Nedelcu A.M."/>
            <person name="Niyogi K."/>
            <person name="Novoselov S.V."/>
            <person name="Paulsen I.T."/>
            <person name="Pazour G."/>
            <person name="Purton S."/>
            <person name="Ral J.P."/>
            <person name="Riano-Pachon D.M."/>
            <person name="Riekhof W."/>
            <person name="Rymarquis L."/>
            <person name="Schroda M."/>
            <person name="Stern D."/>
            <person name="Umen J."/>
            <person name="Willows R."/>
            <person name="Wilson N."/>
            <person name="Zimmer S.L."/>
            <person name="Allmer J."/>
            <person name="Balk J."/>
            <person name="Bisova K."/>
            <person name="Chen C.J."/>
            <person name="Elias M."/>
            <person name="Gendler K."/>
            <person name="Hauser C."/>
            <person name="Lamb M.R."/>
            <person name="Ledford H."/>
            <person name="Long J.C."/>
            <person name="Minagawa J."/>
            <person name="Page M.D."/>
            <person name="Pan J."/>
            <person name="Pootakham W."/>
            <person name="Roje S."/>
            <person name="Rose A."/>
            <person name="Stahlberg E."/>
            <person name="Terauchi A.M."/>
            <person name="Yang P."/>
            <person name="Ball S."/>
            <person name="Bowler C."/>
            <person name="Dieckmann C.L."/>
            <person name="Gladyshev V.N."/>
            <person name="Green P."/>
            <person name="Jorgensen R."/>
            <person name="Mayfield S."/>
            <person name="Mueller-Roeber B."/>
            <person name="Rajamani S."/>
            <person name="Sayre R.T."/>
            <person name="Brokstein P."/>
            <person name="Dubchak I."/>
            <person name="Goodstein D."/>
            <person name="Hornick L."/>
            <person name="Huang Y.W."/>
            <person name="Jhaveri J."/>
            <person name="Luo Y."/>
            <person name="Martinez D."/>
            <person name="Ngau W.C."/>
            <person name="Otillar B."/>
            <person name="Poliakov A."/>
            <person name="Porter A."/>
            <person name="Szajkowski L."/>
            <person name="Werner G."/>
            <person name="Zhou K."/>
            <person name="Grigoriev I.V."/>
            <person name="Rokhsar D.S."/>
            <person name="Grossman A.R."/>
        </authorList>
    </citation>
    <scope>NUCLEOTIDE SEQUENCE [LARGE SCALE GENOMIC DNA]</scope>
    <source>
        <strain evidence="2">CC-503</strain>
    </source>
</reference>
<dbReference type="GeneID" id="66052552"/>
<organism evidence="1 2">
    <name type="scientific">Chlamydomonas reinhardtii</name>
    <name type="common">Chlamydomonas smithii</name>
    <dbReference type="NCBI Taxonomy" id="3055"/>
    <lineage>
        <taxon>Eukaryota</taxon>
        <taxon>Viridiplantae</taxon>
        <taxon>Chlorophyta</taxon>
        <taxon>core chlorophytes</taxon>
        <taxon>Chlorophyceae</taxon>
        <taxon>CS clade</taxon>
        <taxon>Chlamydomonadales</taxon>
        <taxon>Chlamydomonadaceae</taxon>
        <taxon>Chlamydomonas</taxon>
    </lineage>
</organism>
<dbReference type="ExpressionAtlas" id="A0A2K3E4C4">
    <property type="expression patterns" value="baseline and differential"/>
</dbReference>
<gene>
    <name evidence="1" type="ORF">CHLRE_02g141946v5</name>
</gene>
<evidence type="ECO:0000313" key="1">
    <source>
        <dbReference type="EMBL" id="PNW87631.1"/>
    </source>
</evidence>
<keyword evidence="2" id="KW-1185">Reference proteome</keyword>